<dbReference type="AlphaFoldDB" id="A0A1A0QM65"/>
<proteinExistence type="predicted"/>
<evidence type="ECO:0000256" key="1">
    <source>
        <dbReference type="ARBA" id="ARBA00022679"/>
    </source>
</evidence>
<dbReference type="PANTHER" id="PTHR43861:SF3">
    <property type="entry name" value="PUTATIVE (AFU_ORTHOLOGUE AFUA_2G14390)-RELATED"/>
    <property type="match status" value="1"/>
</dbReference>
<dbReference type="Pfam" id="PF08241">
    <property type="entry name" value="Methyltransf_11"/>
    <property type="match status" value="1"/>
</dbReference>
<evidence type="ECO:0000313" key="3">
    <source>
        <dbReference type="EMBL" id="OBB22599.1"/>
    </source>
</evidence>
<dbReference type="EMBL" id="LZSO01000049">
    <property type="protein sequence ID" value="OBB22599.1"/>
    <property type="molecule type" value="Genomic_DNA"/>
</dbReference>
<feature type="domain" description="Methyltransferase type 11" evidence="2">
    <location>
        <begin position="52"/>
        <end position="144"/>
    </location>
</feature>
<protein>
    <recommendedName>
        <fullName evidence="2">Methyltransferase type 11 domain-containing protein</fullName>
    </recommendedName>
</protein>
<dbReference type="STRING" id="43304.GCA_001403655_05692"/>
<dbReference type="PANTHER" id="PTHR43861">
    <property type="entry name" value="TRANS-ACONITATE 2-METHYLTRANSFERASE-RELATED"/>
    <property type="match status" value="1"/>
</dbReference>
<dbReference type="OrthoDB" id="3469983at2"/>
<dbReference type="RefSeq" id="WP_064937483.1">
    <property type="nucleotide sequence ID" value="NZ_LZSO01000049.1"/>
</dbReference>
<dbReference type="InterPro" id="IPR029063">
    <property type="entry name" value="SAM-dependent_MTases_sf"/>
</dbReference>
<organism evidence="3 4">
    <name type="scientific">Mycolicibacterium peregrinum</name>
    <name type="common">Mycobacterium peregrinum</name>
    <dbReference type="NCBI Taxonomy" id="43304"/>
    <lineage>
        <taxon>Bacteria</taxon>
        <taxon>Bacillati</taxon>
        <taxon>Actinomycetota</taxon>
        <taxon>Actinomycetes</taxon>
        <taxon>Mycobacteriales</taxon>
        <taxon>Mycobacteriaceae</taxon>
        <taxon>Mycolicibacterium</taxon>
    </lineage>
</organism>
<dbReference type="CDD" id="cd02440">
    <property type="entry name" value="AdoMet_MTases"/>
    <property type="match status" value="1"/>
</dbReference>
<keyword evidence="1" id="KW-0808">Transferase</keyword>
<sequence>MPVDADEGGRYFAADYETTQERERLRRLESMSDRTTIRALDTVGVGPGWHCLEVGAGGGSVARWLAERVGPTGRVVAADLDPRFLDDLSALGVEVRRCDITRDEIEPDTYDLVHCRAMVMHMSDPRAVLRRMVAAVRPGGWLVVEEPDYGTAQALTLDHQATSGFHSYLRSRREFLAASKVMELHYGAQLPVDVDELGLEATGNTATFSVERGGSAKSAFLAESFEKVDDILVANGASTESDLADSRQAMTDPTFVYRSPAMVSAWGRKPLSASG</sequence>
<dbReference type="SUPFAM" id="SSF53335">
    <property type="entry name" value="S-adenosyl-L-methionine-dependent methyltransferases"/>
    <property type="match status" value="1"/>
</dbReference>
<dbReference type="Gene3D" id="3.40.50.150">
    <property type="entry name" value="Vaccinia Virus protein VP39"/>
    <property type="match status" value="1"/>
</dbReference>
<dbReference type="Proteomes" id="UP000093902">
    <property type="component" value="Unassembled WGS sequence"/>
</dbReference>
<accession>A0A1A0QM65</accession>
<gene>
    <name evidence="3" type="ORF">A5792_05965</name>
</gene>
<dbReference type="InterPro" id="IPR013216">
    <property type="entry name" value="Methyltransf_11"/>
</dbReference>
<evidence type="ECO:0000259" key="2">
    <source>
        <dbReference type="Pfam" id="PF08241"/>
    </source>
</evidence>
<name>A0A1A0QM65_MYCPR</name>
<evidence type="ECO:0000313" key="4">
    <source>
        <dbReference type="Proteomes" id="UP000093902"/>
    </source>
</evidence>
<dbReference type="GO" id="GO:0008757">
    <property type="term" value="F:S-adenosylmethionine-dependent methyltransferase activity"/>
    <property type="evidence" value="ECO:0007669"/>
    <property type="project" value="InterPro"/>
</dbReference>
<comment type="caution">
    <text evidence="3">The sequence shown here is derived from an EMBL/GenBank/DDBJ whole genome shotgun (WGS) entry which is preliminary data.</text>
</comment>
<reference evidence="4" key="1">
    <citation type="submission" date="2016-06" db="EMBL/GenBank/DDBJ databases">
        <authorList>
            <person name="Sutton G."/>
            <person name="Brinkac L."/>
            <person name="Sanka R."/>
            <person name="Adams M."/>
            <person name="Lau E."/>
            <person name="Mehaffy C."/>
            <person name="Tameris M."/>
            <person name="Hatherill M."/>
            <person name="Hanekom W."/>
            <person name="Mahomed H."/>
            <person name="Mcshane H."/>
        </authorList>
    </citation>
    <scope>NUCLEOTIDE SEQUENCE [LARGE SCALE GENOMIC DNA]</scope>
    <source>
        <strain evidence="4">852002-51209_SCH5440388</strain>
    </source>
</reference>